<evidence type="ECO:0000313" key="3">
    <source>
        <dbReference type="Proteomes" id="UP000094067"/>
    </source>
</evidence>
<accession>A0A1E3A5B5</accession>
<reference evidence="1 3" key="1">
    <citation type="submission" date="2016-07" db="EMBL/GenBank/DDBJ databases">
        <title>Characterization of isolates of Eisenbergiella tayi derived from blood cultures, using whole genome sequencing.</title>
        <authorList>
            <person name="Burdz T."/>
            <person name="Wiebe D."/>
            <person name="Huynh C."/>
            <person name="Bernard K."/>
        </authorList>
    </citation>
    <scope>NUCLEOTIDE SEQUENCE [LARGE SCALE GENOMIC DNA]</scope>
    <source>
        <strain evidence="1 3">NML 110608</strain>
    </source>
</reference>
<dbReference type="AlphaFoldDB" id="A0A1E3A5B5"/>
<proteinExistence type="predicted"/>
<gene>
    <name evidence="2" type="ORF">BEI59_31685</name>
    <name evidence="1" type="ORF">BEI61_04768</name>
</gene>
<sequence>MERKELLENIAPCSLMCYTCGGYEKGAICKLAGELSGYLEGMYEFYEKHSGPEQKSYLERFQIFQEELTRMGEAGCGGCRNGEHNGCSIRGCFLLECVKDHEVDFCGECPEFPCDKVHSIFEEEVYLQWLEGGKRIREAGAGQFWEERRRVPHYAGYKKGLEE</sequence>
<dbReference type="OrthoDB" id="9803966at2"/>
<comment type="caution">
    <text evidence="1">The sequence shown here is derived from an EMBL/GenBank/DDBJ whole genome shotgun (WGS) entry which is preliminary data.</text>
</comment>
<dbReference type="InterPro" id="IPR024227">
    <property type="entry name" value="DUF3795"/>
</dbReference>
<dbReference type="Proteomes" id="UP000094067">
    <property type="component" value="Unassembled WGS sequence"/>
</dbReference>
<evidence type="ECO:0008006" key="5">
    <source>
        <dbReference type="Google" id="ProtNLM"/>
    </source>
</evidence>
<protein>
    <recommendedName>
        <fullName evidence="5">DUF3795 domain-containing protein</fullName>
    </recommendedName>
</protein>
<evidence type="ECO:0000313" key="2">
    <source>
        <dbReference type="EMBL" id="ODR42286.1"/>
    </source>
</evidence>
<organism evidence="1 3">
    <name type="scientific">Eisenbergiella tayi</name>
    <dbReference type="NCBI Taxonomy" id="1432052"/>
    <lineage>
        <taxon>Bacteria</taxon>
        <taxon>Bacillati</taxon>
        <taxon>Bacillota</taxon>
        <taxon>Clostridia</taxon>
        <taxon>Lachnospirales</taxon>
        <taxon>Lachnospiraceae</taxon>
        <taxon>Eisenbergiella</taxon>
    </lineage>
</organism>
<evidence type="ECO:0000313" key="1">
    <source>
        <dbReference type="EMBL" id="ODM03965.1"/>
    </source>
</evidence>
<reference evidence="2 4" key="2">
    <citation type="submission" date="2016-08" db="EMBL/GenBank/DDBJ databases">
        <authorList>
            <person name="Seilhamer J.J."/>
        </authorList>
    </citation>
    <scope>NUCLEOTIDE SEQUENCE [LARGE SCALE GENOMIC DNA]</scope>
    <source>
        <strain evidence="2 4">NML150140-1</strain>
    </source>
</reference>
<dbReference type="RefSeq" id="WP_069154249.1">
    <property type="nucleotide sequence ID" value="NZ_CAJLDD010000039.1"/>
</dbReference>
<dbReference type="Proteomes" id="UP000094271">
    <property type="component" value="Unassembled WGS sequence"/>
</dbReference>
<evidence type="ECO:0000313" key="4">
    <source>
        <dbReference type="Proteomes" id="UP000094271"/>
    </source>
</evidence>
<dbReference type="EMBL" id="MEHA01000038">
    <property type="protein sequence ID" value="ODR42286.1"/>
    <property type="molecule type" value="Genomic_DNA"/>
</dbReference>
<dbReference type="EMBL" id="MCGH01000003">
    <property type="protein sequence ID" value="ODM03965.1"/>
    <property type="molecule type" value="Genomic_DNA"/>
</dbReference>
<name>A0A1E3A5B5_9FIRM</name>
<dbReference type="Pfam" id="PF12675">
    <property type="entry name" value="DUF3795"/>
    <property type="match status" value="1"/>
</dbReference>